<dbReference type="PANTHER" id="PTHR35894:SF7">
    <property type="entry name" value="GENERAL SECRETION PATHWAY PROTEIN A-RELATED"/>
    <property type="match status" value="1"/>
</dbReference>
<organism evidence="3 4">
    <name type="scientific">Aquipseudomonas alcaligenes</name>
    <name type="common">Pseudomonas alcaligenes</name>
    <dbReference type="NCBI Taxonomy" id="43263"/>
    <lineage>
        <taxon>Bacteria</taxon>
        <taxon>Pseudomonadati</taxon>
        <taxon>Pseudomonadota</taxon>
        <taxon>Gammaproteobacteria</taxon>
        <taxon>Pseudomonadales</taxon>
        <taxon>Pseudomonadaceae</taxon>
        <taxon>Aquipseudomonas</taxon>
    </lineage>
</organism>
<dbReference type="AlphaFoldDB" id="A0A2V4LBP4"/>
<dbReference type="InterPro" id="IPR049945">
    <property type="entry name" value="AAA_22"/>
</dbReference>
<keyword evidence="1" id="KW-0472">Membrane</keyword>
<accession>A0A2V4LBP4</accession>
<feature type="domain" description="ORC1/DEAH AAA+ ATPase" evidence="2">
    <location>
        <begin position="42"/>
        <end position="171"/>
    </location>
</feature>
<evidence type="ECO:0000313" key="4">
    <source>
        <dbReference type="Proteomes" id="UP000248146"/>
    </source>
</evidence>
<evidence type="ECO:0000259" key="2">
    <source>
        <dbReference type="Pfam" id="PF13401"/>
    </source>
</evidence>
<dbReference type="PANTHER" id="PTHR35894">
    <property type="entry name" value="GENERAL SECRETION PATHWAY PROTEIN A-RELATED"/>
    <property type="match status" value="1"/>
</dbReference>
<gene>
    <name evidence="3" type="ORF">DMO17_13350</name>
</gene>
<protein>
    <submittedName>
        <fullName evidence="3">AAA family ATPase</fullName>
    </submittedName>
</protein>
<proteinExistence type="predicted"/>
<dbReference type="SUPFAM" id="SSF52540">
    <property type="entry name" value="P-loop containing nucleoside triphosphate hydrolases"/>
    <property type="match status" value="1"/>
</dbReference>
<evidence type="ECO:0000313" key="3">
    <source>
        <dbReference type="EMBL" id="PYC23623.1"/>
    </source>
</evidence>
<dbReference type="Gene3D" id="3.40.50.300">
    <property type="entry name" value="P-loop containing nucleotide triphosphate hydrolases"/>
    <property type="match status" value="1"/>
</dbReference>
<dbReference type="Pfam" id="PF13401">
    <property type="entry name" value="AAA_22"/>
    <property type="match status" value="1"/>
</dbReference>
<keyword evidence="1" id="KW-1133">Transmembrane helix</keyword>
<dbReference type="OrthoDB" id="9780149at2"/>
<reference evidence="3 4" key="1">
    <citation type="submission" date="2018-06" db="EMBL/GenBank/DDBJ databases">
        <title>Pseudomonas diversity within urban Lake Michigan freshwaters.</title>
        <authorList>
            <person name="Batrich M."/>
            <person name="Hatzopoulos T."/>
            <person name="Putonti C."/>
        </authorList>
    </citation>
    <scope>NUCLEOTIDE SEQUENCE [LARGE SCALE GENOMIC DNA]</scope>
    <source>
        <strain evidence="3 4">MB-090714</strain>
    </source>
</reference>
<keyword evidence="1" id="KW-0812">Transmembrane</keyword>
<dbReference type="Proteomes" id="UP000248146">
    <property type="component" value="Unassembled WGS sequence"/>
</dbReference>
<name>A0A2V4LBP4_AQUAC</name>
<dbReference type="RefSeq" id="WP_110682969.1">
    <property type="nucleotide sequence ID" value="NZ_CP154874.1"/>
</dbReference>
<dbReference type="EMBL" id="QJRX01000006">
    <property type="protein sequence ID" value="PYC23623.1"/>
    <property type="molecule type" value="Genomic_DNA"/>
</dbReference>
<dbReference type="GO" id="GO:0016887">
    <property type="term" value="F:ATP hydrolysis activity"/>
    <property type="evidence" value="ECO:0007669"/>
    <property type="project" value="InterPro"/>
</dbReference>
<evidence type="ECO:0000256" key="1">
    <source>
        <dbReference type="SAM" id="Phobius"/>
    </source>
</evidence>
<comment type="caution">
    <text evidence="3">The sequence shown here is derived from an EMBL/GenBank/DDBJ whole genome shotgun (WGS) entry which is preliminary data.</text>
</comment>
<dbReference type="CDD" id="cd00009">
    <property type="entry name" value="AAA"/>
    <property type="match status" value="1"/>
</dbReference>
<dbReference type="InterPro" id="IPR027417">
    <property type="entry name" value="P-loop_NTPase"/>
</dbReference>
<feature type="transmembrane region" description="Helical" evidence="1">
    <location>
        <begin position="280"/>
        <end position="302"/>
    </location>
</feature>
<sequence length="310" mass="34221">MYEAFFGLREKPFALTPNTGFLVQLAPYQACLNLLRVALGEGEGFIKVTGEVGTGKTLLCRALLNSLPSERYQLAYLPNPGMSPVGLRQALARELLVESLDELDAQGVLDALHCRLIQLAAEGRSTVLLIDEAQALPTATLEALRLLTNLETEQAKLLQVVLFGQPELDATLARDEFRQLRQRITFSYQLRPLDVKDCTRYLNERLAVAGYRGEPLFAARAIRHLVRGSGGIPRLINILAHKALMAAFGEGRRQVGVAHVRRAQLDTEGAQPFLARQPAWLGWGLAAASLSLLLVIGAWPWLGQWRELLP</sequence>
<dbReference type="InterPro" id="IPR052026">
    <property type="entry name" value="ExeA_AAA_ATPase_DNA-bind"/>
</dbReference>